<dbReference type="Proteomes" id="UP000225548">
    <property type="component" value="Unassembled WGS sequence"/>
</dbReference>
<dbReference type="OrthoDB" id="4829751at2"/>
<comment type="caution">
    <text evidence="1">The sequence shown here is derived from an EMBL/GenBank/DDBJ whole genome shotgun (WGS) entry which is preliminary data.</text>
</comment>
<proteinExistence type="predicted"/>
<evidence type="ECO:0000313" key="1">
    <source>
        <dbReference type="EMBL" id="PFG35004.1"/>
    </source>
</evidence>
<name>A0A2A9E815_9MICO</name>
<dbReference type="RefSeq" id="WP_098455950.1">
    <property type="nucleotide sequence ID" value="NZ_PDJG01000001.1"/>
</dbReference>
<dbReference type="EMBL" id="PDJG01000001">
    <property type="protein sequence ID" value="PFG35004.1"/>
    <property type="molecule type" value="Genomic_DNA"/>
</dbReference>
<accession>A0A2A9E815</accession>
<protein>
    <submittedName>
        <fullName evidence="1">Uncharacterized protein</fullName>
    </submittedName>
</protein>
<keyword evidence="2" id="KW-1185">Reference proteome</keyword>
<gene>
    <name evidence="1" type="ORF">ATL42_2936</name>
</gene>
<evidence type="ECO:0000313" key="2">
    <source>
        <dbReference type="Proteomes" id="UP000225548"/>
    </source>
</evidence>
<organism evidence="1 2">
    <name type="scientific">Sanguibacter antarcticus</name>
    <dbReference type="NCBI Taxonomy" id="372484"/>
    <lineage>
        <taxon>Bacteria</taxon>
        <taxon>Bacillati</taxon>
        <taxon>Actinomycetota</taxon>
        <taxon>Actinomycetes</taxon>
        <taxon>Micrococcales</taxon>
        <taxon>Sanguibacteraceae</taxon>
        <taxon>Sanguibacter</taxon>
    </lineage>
</organism>
<reference evidence="1 2" key="1">
    <citation type="submission" date="2017-10" db="EMBL/GenBank/DDBJ databases">
        <title>Sequencing the genomes of 1000 actinobacteria strains.</title>
        <authorList>
            <person name="Klenk H.-P."/>
        </authorList>
    </citation>
    <scope>NUCLEOTIDE SEQUENCE [LARGE SCALE GENOMIC DNA]</scope>
    <source>
        <strain evidence="1 2">DSM 18966</strain>
    </source>
</reference>
<dbReference type="AlphaFoldDB" id="A0A2A9E815"/>
<sequence>MADLDKARHAKLRLRSELADRDGIRGVGISRGDDGYRVQVNVLSASDNRDLPATVEGVPVLVRVCGRIHAGG</sequence>